<dbReference type="Gene3D" id="3.40.640.10">
    <property type="entry name" value="Type I PLP-dependent aspartate aminotransferase-like (Major domain)"/>
    <property type="match status" value="1"/>
</dbReference>
<dbReference type="EMBL" id="PEWY01000129">
    <property type="protein sequence ID" value="PIU36707.1"/>
    <property type="molecule type" value="Genomic_DNA"/>
</dbReference>
<dbReference type="InterPro" id="IPR015424">
    <property type="entry name" value="PyrdxlP-dep_Trfase"/>
</dbReference>
<evidence type="ECO:0000256" key="1">
    <source>
        <dbReference type="ARBA" id="ARBA00001933"/>
    </source>
</evidence>
<comment type="caution">
    <text evidence="6">The sequence shown here is derived from an EMBL/GenBank/DDBJ whole genome shotgun (WGS) entry which is preliminary data.</text>
</comment>
<dbReference type="GO" id="GO:0008483">
    <property type="term" value="F:transaminase activity"/>
    <property type="evidence" value="ECO:0007669"/>
    <property type="project" value="UniProtKB-KW"/>
</dbReference>
<evidence type="ECO:0000256" key="3">
    <source>
        <dbReference type="ARBA" id="ARBA00022679"/>
    </source>
</evidence>
<reference evidence="7" key="1">
    <citation type="submission" date="2017-09" db="EMBL/GenBank/DDBJ databases">
        <title>Depth-based differentiation of microbial function through sediment-hosted aquifers and enrichment of novel symbionts in the deep terrestrial subsurface.</title>
        <authorList>
            <person name="Probst A.J."/>
            <person name="Ladd B."/>
            <person name="Jarett J.K."/>
            <person name="Geller-Mcgrath D.E."/>
            <person name="Sieber C.M.K."/>
            <person name="Emerson J.B."/>
            <person name="Anantharaman K."/>
            <person name="Thomas B.C."/>
            <person name="Malmstrom R."/>
            <person name="Stieglmeier M."/>
            <person name="Klingl A."/>
            <person name="Woyke T."/>
            <person name="Ryan C.M."/>
            <person name="Banfield J.F."/>
        </authorList>
    </citation>
    <scope>NUCLEOTIDE SEQUENCE [LARGE SCALE GENOMIC DNA]</scope>
</reference>
<dbReference type="AlphaFoldDB" id="A0A2M6YT76"/>
<dbReference type="Proteomes" id="UP000230184">
    <property type="component" value="Unassembled WGS sequence"/>
</dbReference>
<proteinExistence type="inferred from homology"/>
<dbReference type="CDD" id="cd00610">
    <property type="entry name" value="OAT_like"/>
    <property type="match status" value="1"/>
</dbReference>
<name>A0A2M6YT76_9BACT</name>
<dbReference type="PANTHER" id="PTHR11986:SF79">
    <property type="entry name" value="ACETYLORNITHINE AMINOTRANSFERASE, MITOCHONDRIAL"/>
    <property type="match status" value="1"/>
</dbReference>
<dbReference type="PROSITE" id="PS00600">
    <property type="entry name" value="AA_TRANSFER_CLASS_3"/>
    <property type="match status" value="1"/>
</dbReference>
<dbReference type="PANTHER" id="PTHR11986">
    <property type="entry name" value="AMINOTRANSFERASE CLASS III"/>
    <property type="match status" value="1"/>
</dbReference>
<evidence type="ECO:0000256" key="4">
    <source>
        <dbReference type="ARBA" id="ARBA00022898"/>
    </source>
</evidence>
<dbReference type="Pfam" id="PF00202">
    <property type="entry name" value="Aminotran_3"/>
    <property type="match status" value="1"/>
</dbReference>
<dbReference type="Gene3D" id="3.90.1150.10">
    <property type="entry name" value="Aspartate Aminotransferase, domain 1"/>
    <property type="match status" value="1"/>
</dbReference>
<keyword evidence="4 5" id="KW-0663">Pyridoxal phosphate</keyword>
<evidence type="ECO:0000313" key="7">
    <source>
        <dbReference type="Proteomes" id="UP000230184"/>
    </source>
</evidence>
<dbReference type="InterPro" id="IPR049704">
    <property type="entry name" value="Aminotrans_3_PPA_site"/>
</dbReference>
<comment type="cofactor">
    <cofactor evidence="1">
        <name>pyridoxal 5'-phosphate</name>
        <dbReference type="ChEBI" id="CHEBI:597326"/>
    </cofactor>
</comment>
<dbReference type="SUPFAM" id="SSF53383">
    <property type="entry name" value="PLP-dependent transferases"/>
    <property type="match status" value="1"/>
</dbReference>
<protein>
    <submittedName>
        <fullName evidence="6">Aspartate aminotransferase family protein</fullName>
    </submittedName>
</protein>
<dbReference type="GO" id="GO:0030170">
    <property type="term" value="F:pyridoxal phosphate binding"/>
    <property type="evidence" value="ECO:0007669"/>
    <property type="project" value="InterPro"/>
</dbReference>
<dbReference type="InterPro" id="IPR005814">
    <property type="entry name" value="Aminotrans_3"/>
</dbReference>
<evidence type="ECO:0000313" key="6">
    <source>
        <dbReference type="EMBL" id="PIU36707.1"/>
    </source>
</evidence>
<dbReference type="InterPro" id="IPR015421">
    <property type="entry name" value="PyrdxlP-dep_Trfase_major"/>
</dbReference>
<sequence>MKNYQFLQQKYLVNTYVNRGVTFIRGEGIYLYDEFGNKYLDMMSNYGVNIFGHVNKEITEQITKQLKTLTTLHGSFNNNKRAEASELLIKRCGLSYKFVYWSNSGAEANEAALKFAVATTGKKKIIACENGYHGKTLGTLSVTAGEKYRKPFLPLLWNVIFIKHDNIEALEKVIDKNTAAFIVEPIQGEGGIYVPDKNYLIKVRKICDKHGVLLIVDEIQTGMGRTGSLLSIQKTGIEADILTLGKGLAGGIPVGATLVNQKIGNAIFKGLHTSTFGGNPLACAGVMATLNKIDNKLLKHVTEIGSYFINELKSIKSSSILDVRGQGLMIGVDVKEDRNGLLKKLQGEKILAIPAGETVVRFLPPFIVEKKHIDKTVDKLKQILS</sequence>
<dbReference type="InterPro" id="IPR050103">
    <property type="entry name" value="Class-III_PLP-dep_AT"/>
</dbReference>
<dbReference type="FunFam" id="3.40.640.10:FF:000004">
    <property type="entry name" value="Acetylornithine aminotransferase"/>
    <property type="match status" value="1"/>
</dbReference>
<evidence type="ECO:0000256" key="5">
    <source>
        <dbReference type="RuleBase" id="RU003560"/>
    </source>
</evidence>
<keyword evidence="2 6" id="KW-0032">Aminotransferase</keyword>
<keyword evidence="3 6" id="KW-0808">Transferase</keyword>
<gene>
    <name evidence="6" type="ORF">COT02_04495</name>
</gene>
<organism evidence="6 7">
    <name type="scientific">Candidatus Roizmanbacteria bacterium CG07_land_8_20_14_0_80_34_15</name>
    <dbReference type="NCBI Taxonomy" id="1974849"/>
    <lineage>
        <taxon>Bacteria</taxon>
        <taxon>Candidatus Roizmaniibacteriota</taxon>
    </lineage>
</organism>
<dbReference type="PIRSF" id="PIRSF000521">
    <property type="entry name" value="Transaminase_4ab_Lys_Orn"/>
    <property type="match status" value="1"/>
</dbReference>
<comment type="similarity">
    <text evidence="5">Belongs to the class-III pyridoxal-phosphate-dependent aminotransferase family.</text>
</comment>
<dbReference type="InterPro" id="IPR015422">
    <property type="entry name" value="PyrdxlP-dep_Trfase_small"/>
</dbReference>
<accession>A0A2M6YT76</accession>
<evidence type="ECO:0000256" key="2">
    <source>
        <dbReference type="ARBA" id="ARBA00022576"/>
    </source>
</evidence>
<dbReference type="GO" id="GO:0042802">
    <property type="term" value="F:identical protein binding"/>
    <property type="evidence" value="ECO:0007669"/>
    <property type="project" value="TreeGrafter"/>
</dbReference>